<feature type="transmembrane region" description="Helical" evidence="7">
    <location>
        <begin position="366"/>
        <end position="391"/>
    </location>
</feature>
<feature type="transmembrane region" description="Helical" evidence="7">
    <location>
        <begin position="403"/>
        <end position="425"/>
    </location>
</feature>
<feature type="transmembrane region" description="Helical" evidence="7">
    <location>
        <begin position="93"/>
        <end position="113"/>
    </location>
</feature>
<dbReference type="EMBL" id="MU004200">
    <property type="protein sequence ID" value="KAF2488900.1"/>
    <property type="molecule type" value="Genomic_DNA"/>
</dbReference>
<evidence type="ECO:0000313" key="9">
    <source>
        <dbReference type="EMBL" id="KAF2488900.1"/>
    </source>
</evidence>
<evidence type="ECO:0000256" key="1">
    <source>
        <dbReference type="ARBA" id="ARBA00004141"/>
    </source>
</evidence>
<feature type="transmembrane region" description="Helical" evidence="7">
    <location>
        <begin position="48"/>
        <end position="78"/>
    </location>
</feature>
<feature type="transmembrane region" description="Helical" evidence="7">
    <location>
        <begin position="500"/>
        <end position="522"/>
    </location>
</feature>
<dbReference type="PANTHER" id="PTHR24064">
    <property type="entry name" value="SOLUTE CARRIER FAMILY 22 MEMBER"/>
    <property type="match status" value="1"/>
</dbReference>
<evidence type="ECO:0000259" key="8">
    <source>
        <dbReference type="PROSITE" id="PS50850"/>
    </source>
</evidence>
<evidence type="ECO:0000256" key="7">
    <source>
        <dbReference type="SAM" id="Phobius"/>
    </source>
</evidence>
<dbReference type="Proteomes" id="UP000799750">
    <property type="component" value="Unassembled WGS sequence"/>
</dbReference>
<keyword evidence="3" id="KW-0592">Phosphate transport</keyword>
<dbReference type="NCBIfam" id="TIGR00887">
    <property type="entry name" value="2A0109"/>
    <property type="match status" value="1"/>
</dbReference>
<dbReference type="InterPro" id="IPR005829">
    <property type="entry name" value="Sugar_transporter_CS"/>
</dbReference>
<feature type="transmembrane region" description="Helical" evidence="7">
    <location>
        <begin position="120"/>
        <end position="138"/>
    </location>
</feature>
<keyword evidence="2" id="KW-0813">Transport</keyword>
<evidence type="ECO:0000256" key="6">
    <source>
        <dbReference type="ARBA" id="ARBA00023136"/>
    </source>
</evidence>
<dbReference type="InterPro" id="IPR005828">
    <property type="entry name" value="MFS_sugar_transport-like"/>
</dbReference>
<feature type="domain" description="Major facilitator superfamily (MFS) profile" evidence="8">
    <location>
        <begin position="48"/>
        <end position="526"/>
    </location>
</feature>
<protein>
    <submittedName>
        <fullName evidence="9">Phosphate permease</fullName>
    </submittedName>
</protein>
<name>A0A6A6Q943_9PEZI</name>
<evidence type="ECO:0000256" key="5">
    <source>
        <dbReference type="ARBA" id="ARBA00022989"/>
    </source>
</evidence>
<organism evidence="9 10">
    <name type="scientific">Lophium mytilinum</name>
    <dbReference type="NCBI Taxonomy" id="390894"/>
    <lineage>
        <taxon>Eukaryota</taxon>
        <taxon>Fungi</taxon>
        <taxon>Dikarya</taxon>
        <taxon>Ascomycota</taxon>
        <taxon>Pezizomycotina</taxon>
        <taxon>Dothideomycetes</taxon>
        <taxon>Pleosporomycetidae</taxon>
        <taxon>Mytilinidiales</taxon>
        <taxon>Mytilinidiaceae</taxon>
        <taxon>Lophium</taxon>
    </lineage>
</organism>
<dbReference type="AlphaFoldDB" id="A0A6A6Q943"/>
<accession>A0A6A6Q943</accession>
<keyword evidence="5 7" id="KW-1133">Transmembrane helix</keyword>
<dbReference type="InterPro" id="IPR036259">
    <property type="entry name" value="MFS_trans_sf"/>
</dbReference>
<reference evidence="9" key="1">
    <citation type="journal article" date="2020" name="Stud. Mycol.">
        <title>101 Dothideomycetes genomes: a test case for predicting lifestyles and emergence of pathogens.</title>
        <authorList>
            <person name="Haridas S."/>
            <person name="Albert R."/>
            <person name="Binder M."/>
            <person name="Bloem J."/>
            <person name="Labutti K."/>
            <person name="Salamov A."/>
            <person name="Andreopoulos B."/>
            <person name="Baker S."/>
            <person name="Barry K."/>
            <person name="Bills G."/>
            <person name="Bluhm B."/>
            <person name="Cannon C."/>
            <person name="Castanera R."/>
            <person name="Culley D."/>
            <person name="Daum C."/>
            <person name="Ezra D."/>
            <person name="Gonzalez J."/>
            <person name="Henrissat B."/>
            <person name="Kuo A."/>
            <person name="Liang C."/>
            <person name="Lipzen A."/>
            <person name="Lutzoni F."/>
            <person name="Magnuson J."/>
            <person name="Mondo S."/>
            <person name="Nolan M."/>
            <person name="Ohm R."/>
            <person name="Pangilinan J."/>
            <person name="Park H.-J."/>
            <person name="Ramirez L."/>
            <person name="Alfaro M."/>
            <person name="Sun H."/>
            <person name="Tritt A."/>
            <person name="Yoshinaga Y."/>
            <person name="Zwiers L.-H."/>
            <person name="Turgeon B."/>
            <person name="Goodwin S."/>
            <person name="Spatafora J."/>
            <person name="Crous P."/>
            <person name="Grigoriev I."/>
        </authorList>
    </citation>
    <scope>NUCLEOTIDE SEQUENCE</scope>
    <source>
        <strain evidence="9">CBS 269.34</strain>
    </source>
</reference>
<feature type="transmembrane region" description="Helical" evidence="7">
    <location>
        <begin position="185"/>
        <end position="211"/>
    </location>
</feature>
<dbReference type="PROSITE" id="PS50850">
    <property type="entry name" value="MFS"/>
    <property type="match status" value="1"/>
</dbReference>
<dbReference type="OrthoDB" id="433512at2759"/>
<feature type="transmembrane region" description="Helical" evidence="7">
    <location>
        <begin position="234"/>
        <end position="253"/>
    </location>
</feature>
<dbReference type="InterPro" id="IPR004738">
    <property type="entry name" value="Phos_permease"/>
</dbReference>
<dbReference type="SUPFAM" id="SSF103473">
    <property type="entry name" value="MFS general substrate transporter"/>
    <property type="match status" value="1"/>
</dbReference>
<comment type="subcellular location">
    <subcellularLocation>
        <location evidence="1">Membrane</location>
        <topology evidence="1">Multi-pass membrane protein</topology>
    </subcellularLocation>
</comment>
<sequence>MLAFQRVGNSAYRDVPGVYSHIIDPNERRRMALAEIDKASFGWYHLRLIVVTGVGFFTDAYSLFAVNLATAMLGIVFWQDSNGGVMPHNADTAIKVSTSAGAVAGQMFFGYLADVLGRKRMYGIELLIIISATVAQALCASSNALSFVGAFIFWRVLMGLGIGGDYPLSSVITSEFASTKWRGSIVAAVFAMQGFGQFAAAIIALVVTTAYRKTLEPVHSVSECNGDCLRAVDIMWRIIIGFGSIPGWFALYYRLTIPETPRYTFDVLYDVETASADARRYRSGKKGGAQIDRLHQARAQAEMLKYRTPRPGPLEIWRFFTKRSNALKLLGTAGSWFLLDVAFYGINLNNSSVLSAIGFDKKDNIYMLLHNAAVGQLVLICAGAIPGYWFTVATVDIFGRRPIQLAGFTVLTILFCVIGFNFNGLSQKSLLVLYILCQFFFNFGPNATTFITPAEVFPTRVRATAHGLSAGCGKIGAMLAQVVFAPMVKRGATPANPSPWLHGVMQIFALFMFCGIGTTLLVPETRRRSLEELAGEGGEGRCETPLKGHTHCEKRHHANQTSSQTILTSSRRHWEDPVCAEKVGGNVMD</sequence>
<feature type="transmembrane region" description="Helical" evidence="7">
    <location>
        <begin position="463"/>
        <end position="488"/>
    </location>
</feature>
<keyword evidence="4 7" id="KW-0812">Transmembrane</keyword>
<feature type="transmembrane region" description="Helical" evidence="7">
    <location>
        <begin position="431"/>
        <end position="451"/>
    </location>
</feature>
<keyword evidence="6 7" id="KW-0472">Membrane</keyword>
<keyword evidence="10" id="KW-1185">Reference proteome</keyword>
<dbReference type="GO" id="GO:0006817">
    <property type="term" value="P:phosphate ion transport"/>
    <property type="evidence" value="ECO:0007669"/>
    <property type="project" value="UniProtKB-KW"/>
</dbReference>
<dbReference type="InterPro" id="IPR020846">
    <property type="entry name" value="MFS_dom"/>
</dbReference>
<dbReference type="PROSITE" id="PS00216">
    <property type="entry name" value="SUGAR_TRANSPORT_1"/>
    <property type="match status" value="1"/>
</dbReference>
<proteinExistence type="predicted"/>
<feature type="transmembrane region" description="Helical" evidence="7">
    <location>
        <begin position="144"/>
        <end position="164"/>
    </location>
</feature>
<evidence type="ECO:0000256" key="2">
    <source>
        <dbReference type="ARBA" id="ARBA00022448"/>
    </source>
</evidence>
<evidence type="ECO:0000313" key="10">
    <source>
        <dbReference type="Proteomes" id="UP000799750"/>
    </source>
</evidence>
<dbReference type="CDD" id="cd17364">
    <property type="entry name" value="MFS_PhT"/>
    <property type="match status" value="1"/>
</dbReference>
<dbReference type="PROSITE" id="PS00217">
    <property type="entry name" value="SUGAR_TRANSPORT_2"/>
    <property type="match status" value="1"/>
</dbReference>
<evidence type="ECO:0000256" key="4">
    <source>
        <dbReference type="ARBA" id="ARBA00022692"/>
    </source>
</evidence>
<feature type="transmembrane region" description="Helical" evidence="7">
    <location>
        <begin position="326"/>
        <end position="346"/>
    </location>
</feature>
<evidence type="ECO:0000256" key="3">
    <source>
        <dbReference type="ARBA" id="ARBA00022592"/>
    </source>
</evidence>
<dbReference type="Pfam" id="PF00083">
    <property type="entry name" value="Sugar_tr"/>
    <property type="match status" value="1"/>
</dbReference>
<dbReference type="GO" id="GO:0016020">
    <property type="term" value="C:membrane"/>
    <property type="evidence" value="ECO:0007669"/>
    <property type="project" value="UniProtKB-SubCell"/>
</dbReference>
<dbReference type="Gene3D" id="1.20.1250.20">
    <property type="entry name" value="MFS general substrate transporter like domains"/>
    <property type="match status" value="2"/>
</dbReference>
<dbReference type="GO" id="GO:0005315">
    <property type="term" value="F:phosphate transmembrane transporter activity"/>
    <property type="evidence" value="ECO:0007669"/>
    <property type="project" value="InterPro"/>
</dbReference>
<gene>
    <name evidence="9" type="ORF">BU16DRAFT_575877</name>
</gene>